<comment type="caution">
    <text evidence="1">The sequence shown here is derived from an EMBL/GenBank/DDBJ whole genome shotgun (WGS) entry which is preliminary data.</text>
</comment>
<evidence type="ECO:0000313" key="2">
    <source>
        <dbReference type="Proteomes" id="UP001465426"/>
    </source>
</evidence>
<gene>
    <name evidence="1" type="ORF">WMO63_19080</name>
</gene>
<accession>A0ABV1F4X1</accession>
<dbReference type="EMBL" id="JBBMFN010000063">
    <property type="protein sequence ID" value="MEQ2467766.1"/>
    <property type="molecule type" value="Genomic_DNA"/>
</dbReference>
<proteinExistence type="predicted"/>
<dbReference type="Proteomes" id="UP001465426">
    <property type="component" value="Unassembled WGS sequence"/>
</dbReference>
<reference evidence="1 2" key="1">
    <citation type="submission" date="2024-03" db="EMBL/GenBank/DDBJ databases">
        <title>Human intestinal bacterial collection.</title>
        <authorList>
            <person name="Pauvert C."/>
            <person name="Hitch T.C.A."/>
            <person name="Clavel T."/>
        </authorList>
    </citation>
    <scope>NUCLEOTIDE SEQUENCE [LARGE SCALE GENOMIC DNA]</scope>
    <source>
        <strain evidence="1 2">CLA-SR-H024</strain>
    </source>
</reference>
<protein>
    <submittedName>
        <fullName evidence="1">Uncharacterized protein</fullName>
    </submittedName>
</protein>
<evidence type="ECO:0000313" key="1">
    <source>
        <dbReference type="EMBL" id="MEQ2467766.1"/>
    </source>
</evidence>
<name>A0ABV1F4X1_9BACI</name>
<organism evidence="1 2">
    <name type="scientific">Niallia hominis</name>
    <dbReference type="NCBI Taxonomy" id="3133173"/>
    <lineage>
        <taxon>Bacteria</taxon>
        <taxon>Bacillati</taxon>
        <taxon>Bacillota</taxon>
        <taxon>Bacilli</taxon>
        <taxon>Bacillales</taxon>
        <taxon>Bacillaceae</taxon>
        <taxon>Niallia</taxon>
    </lineage>
</organism>
<sequence>MGDENYFSEKGKVAFIKGMKTIFQRVTEKSCVHKQNEPHLPVKPSEKKLS</sequence>
<keyword evidence="2" id="KW-1185">Reference proteome</keyword>